<keyword evidence="1" id="KW-1133">Transmembrane helix</keyword>
<dbReference type="RefSeq" id="WP_093278802.1">
    <property type="nucleotide sequence ID" value="NZ_FNDD01000035.1"/>
</dbReference>
<protein>
    <submittedName>
        <fullName evidence="2">Uncharacterized membrane protein, DUF2068 family</fullName>
    </submittedName>
</protein>
<dbReference type="EMBL" id="FNDD01000035">
    <property type="protein sequence ID" value="SDH90687.1"/>
    <property type="molecule type" value="Genomic_DNA"/>
</dbReference>
<gene>
    <name evidence="2" type="ORF">SAMN04488136_13529</name>
</gene>
<dbReference type="OrthoDB" id="121772at2"/>
<dbReference type="Proteomes" id="UP000198854">
    <property type="component" value="Unassembled WGS sequence"/>
</dbReference>
<feature type="transmembrane region" description="Helical" evidence="1">
    <location>
        <begin position="20"/>
        <end position="41"/>
    </location>
</feature>
<reference evidence="2 3" key="1">
    <citation type="submission" date="2016-10" db="EMBL/GenBank/DDBJ databases">
        <authorList>
            <person name="de Groot N.N."/>
        </authorList>
    </citation>
    <scope>NUCLEOTIDE SEQUENCE [LARGE SCALE GENOMIC DNA]</scope>
    <source>
        <strain evidence="2 3">CGMCC 1.10228</strain>
    </source>
</reference>
<name>A0A1G8G8G6_9VIBR</name>
<proteinExistence type="predicted"/>
<dbReference type="InterPro" id="IPR021125">
    <property type="entry name" value="DUF2127"/>
</dbReference>
<feature type="transmembrane region" description="Helical" evidence="1">
    <location>
        <begin position="92"/>
        <end position="114"/>
    </location>
</feature>
<keyword evidence="1" id="KW-0472">Membrane</keyword>
<keyword evidence="3" id="KW-1185">Reference proteome</keyword>
<accession>A0A1G8G8G6</accession>
<organism evidence="2 3">
    <name type="scientific">Vibrio xiamenensis</name>
    <dbReference type="NCBI Taxonomy" id="861298"/>
    <lineage>
        <taxon>Bacteria</taxon>
        <taxon>Pseudomonadati</taxon>
        <taxon>Pseudomonadota</taxon>
        <taxon>Gammaproteobacteria</taxon>
        <taxon>Vibrionales</taxon>
        <taxon>Vibrionaceae</taxon>
        <taxon>Vibrio</taxon>
    </lineage>
</organism>
<evidence type="ECO:0000313" key="3">
    <source>
        <dbReference type="Proteomes" id="UP000198854"/>
    </source>
</evidence>
<dbReference type="AlphaFoldDB" id="A0A1G8G8G6"/>
<dbReference type="Pfam" id="PF09900">
    <property type="entry name" value="DUF2127"/>
    <property type="match status" value="1"/>
</dbReference>
<evidence type="ECO:0000256" key="1">
    <source>
        <dbReference type="SAM" id="Phobius"/>
    </source>
</evidence>
<evidence type="ECO:0000313" key="2">
    <source>
        <dbReference type="EMBL" id="SDH90687.1"/>
    </source>
</evidence>
<sequence>MSKAKKGLQAVATLEASKGVLSLIVGLGLHMLAGENLHLIISDLVAHLHLNPANYVTHMLLQESQSISSSNITLVEIGAFAYAAIRFIEAYGLWHGMVWTEWFAFISGTIYLPFEIYEMIVNFNVLSVGVFAINVAVVWYMYTILKSQRELHKQALNETQVSEE</sequence>
<keyword evidence="1" id="KW-0812">Transmembrane</keyword>
<feature type="transmembrane region" description="Helical" evidence="1">
    <location>
        <begin position="120"/>
        <end position="142"/>
    </location>
</feature>